<feature type="compositionally biased region" description="Low complexity" evidence="1">
    <location>
        <begin position="358"/>
        <end position="371"/>
    </location>
</feature>
<evidence type="ECO:0000313" key="2">
    <source>
        <dbReference type="Proteomes" id="UP000235220"/>
    </source>
</evidence>
<proteinExistence type="predicted"/>
<dbReference type="FunCoup" id="A0A2I4EYP2">
    <property type="interactions" value="426"/>
</dbReference>
<gene>
    <name evidence="3" type="primary">LOC108993913</name>
</gene>
<dbReference type="InterPro" id="IPR040340">
    <property type="entry name" value="CEST/Y3IP1"/>
</dbReference>
<dbReference type="OrthoDB" id="1880037at2759"/>
<evidence type="ECO:0000313" key="3">
    <source>
        <dbReference type="RefSeq" id="XP_018824512.1"/>
    </source>
</evidence>
<keyword evidence="2" id="KW-1185">Reference proteome</keyword>
<dbReference type="RefSeq" id="XP_018824512.1">
    <property type="nucleotide sequence ID" value="XM_018968967.2"/>
</dbReference>
<dbReference type="KEGG" id="jre:108993913"/>
<dbReference type="GO" id="GO:0009535">
    <property type="term" value="C:chloroplast thylakoid membrane"/>
    <property type="evidence" value="ECO:0007669"/>
    <property type="project" value="InterPro"/>
</dbReference>
<reference evidence="3" key="1">
    <citation type="submission" date="2025-08" db="UniProtKB">
        <authorList>
            <consortium name="RefSeq"/>
        </authorList>
    </citation>
    <scope>IDENTIFICATION</scope>
    <source>
        <tissue evidence="3">Leaves</tissue>
    </source>
</reference>
<protein>
    <submittedName>
        <fullName evidence="3">Uncharacterized protein LOC108993913</fullName>
    </submittedName>
</protein>
<feature type="region of interest" description="Disordered" evidence="1">
    <location>
        <begin position="146"/>
        <end position="171"/>
    </location>
</feature>
<dbReference type="GO" id="GO:0048564">
    <property type="term" value="P:photosystem I assembly"/>
    <property type="evidence" value="ECO:0007669"/>
    <property type="project" value="InterPro"/>
</dbReference>
<feature type="region of interest" description="Disordered" evidence="1">
    <location>
        <begin position="340"/>
        <end position="375"/>
    </location>
</feature>
<evidence type="ECO:0000256" key="1">
    <source>
        <dbReference type="SAM" id="MobiDB-lite"/>
    </source>
</evidence>
<dbReference type="Proteomes" id="UP000235220">
    <property type="component" value="Chromosome 3"/>
</dbReference>
<dbReference type="GeneID" id="108993913"/>
<dbReference type="STRING" id="51240.A0A2I4EYP2"/>
<dbReference type="PANTHER" id="PTHR33672">
    <property type="entry name" value="YCF3-INTERACTING PROTEIN 1, CHLOROPLASTIC"/>
    <property type="match status" value="1"/>
</dbReference>
<dbReference type="PANTHER" id="PTHR33672:SF24">
    <property type="entry name" value="OS01G0798600 PROTEIN"/>
    <property type="match status" value="1"/>
</dbReference>
<sequence length="393" mass="44281">MALPTSDAVLPISKHCSQQARDIYNGVGVEVEVDVHVHVTAEREEFYKEVQVEYSDFHPDLPYEFEFLPVEKPKLLVEKESMQKEKQILVDPISLKGSSFKKASFNMMSLPPPLPPAKSKFLSFSLPNSANSSPRFSSIFKKKLRNETKENPRKVSNLARQHSAADNHLTLQREVNLRRSKSCADGRTHTPSDDLDFWLIKPDVSEYDNRYYASISKTTESSKDINMKMKVRCMDAGDKEFKCGAMCLFLPGFSKVKPVRARKVETENENVISRTVSLEKFECGSWASSAVTHDPDDDSKNLYFDLPLELIRANVNDAHSPVTAAFIFDKDQKGILKNSSTRAAAKKSDESPRHVRFSTSSPKSHPTSPASCITPRLRKAREEFNAFLEAQGA</sequence>
<organism evidence="2 3">
    <name type="scientific">Juglans regia</name>
    <name type="common">English walnut</name>
    <dbReference type="NCBI Taxonomy" id="51240"/>
    <lineage>
        <taxon>Eukaryota</taxon>
        <taxon>Viridiplantae</taxon>
        <taxon>Streptophyta</taxon>
        <taxon>Embryophyta</taxon>
        <taxon>Tracheophyta</taxon>
        <taxon>Spermatophyta</taxon>
        <taxon>Magnoliopsida</taxon>
        <taxon>eudicotyledons</taxon>
        <taxon>Gunneridae</taxon>
        <taxon>Pentapetalae</taxon>
        <taxon>rosids</taxon>
        <taxon>fabids</taxon>
        <taxon>Fagales</taxon>
        <taxon>Juglandaceae</taxon>
        <taxon>Juglans</taxon>
    </lineage>
</organism>
<name>A0A2I4EYP2_JUGRE</name>
<dbReference type="Gramene" id="Jr03_16830_p1">
    <property type="protein sequence ID" value="cds.Jr03_16830_p1"/>
    <property type="gene ID" value="Jr03_16830"/>
</dbReference>
<dbReference type="AlphaFoldDB" id="A0A2I4EYP2"/>
<accession>A0A2I4EYP2</accession>
<dbReference type="GO" id="GO:0080183">
    <property type="term" value="P:response to photooxidative stress"/>
    <property type="evidence" value="ECO:0007669"/>
    <property type="project" value="InterPro"/>
</dbReference>